<reference evidence="2 3" key="1">
    <citation type="submission" date="2020-08" db="EMBL/GenBank/DDBJ databases">
        <authorList>
            <person name="Newling K."/>
            <person name="Davey J."/>
            <person name="Forrester S."/>
        </authorList>
    </citation>
    <scope>NUCLEOTIDE SEQUENCE [LARGE SCALE GENOMIC DNA]</scope>
    <source>
        <strain evidence="3">Crithidia deanei Carvalho (ATCC PRA-265)</strain>
    </source>
</reference>
<keyword evidence="3" id="KW-1185">Reference proteome</keyword>
<proteinExistence type="predicted"/>
<dbReference type="AlphaFoldDB" id="A0A7G2CIM0"/>
<organism evidence="2 3">
    <name type="scientific">Angomonas deanei</name>
    <dbReference type="NCBI Taxonomy" id="59799"/>
    <lineage>
        <taxon>Eukaryota</taxon>
        <taxon>Discoba</taxon>
        <taxon>Euglenozoa</taxon>
        <taxon>Kinetoplastea</taxon>
        <taxon>Metakinetoplastina</taxon>
        <taxon>Trypanosomatida</taxon>
        <taxon>Trypanosomatidae</taxon>
        <taxon>Strigomonadinae</taxon>
        <taxon>Angomonas</taxon>
    </lineage>
</organism>
<dbReference type="VEuPathDB" id="TriTrypDB:ADEAN_000671700"/>
<dbReference type="EMBL" id="LR877157">
    <property type="protein sequence ID" value="CAD2219215.1"/>
    <property type="molecule type" value="Genomic_DNA"/>
</dbReference>
<gene>
    <name evidence="2" type="ORF">ADEAN_000671700</name>
</gene>
<accession>A0A7G2CIM0</accession>
<keyword evidence="1" id="KW-0175">Coiled coil</keyword>
<evidence type="ECO:0008006" key="4">
    <source>
        <dbReference type="Google" id="ProtNLM"/>
    </source>
</evidence>
<dbReference type="Proteomes" id="UP000515908">
    <property type="component" value="Chromosome 13"/>
</dbReference>
<evidence type="ECO:0000256" key="1">
    <source>
        <dbReference type="SAM" id="Coils"/>
    </source>
</evidence>
<feature type="coiled-coil region" evidence="1">
    <location>
        <begin position="18"/>
        <end position="101"/>
    </location>
</feature>
<evidence type="ECO:0000313" key="3">
    <source>
        <dbReference type="Proteomes" id="UP000515908"/>
    </source>
</evidence>
<sequence>MEERENLERALGERITEGDALQEECARLQRLVDRQQRLMASQEEKLQIFQRQIRELSHNGMEERREKHRLEEELQAYQRQVRKLVNSLKEKQRELREKESITTEQALVERQRQEREMLVDLFFDDTTEEFQLLKLYNFHIRYQVGDLPDLLQLDQRKVLDLPLYIDEKIHTSVERFFMEVICHLPKLRAITGNYHYPSLVYLCCRKYRLSDEVLSEYCKGPGPMDLTVTAERRGFFRRHEISFFAYLTFMLNERTSVNLLNVSHNGVSSLAFCKDAPPNVDEVVVEGCTKISDFTPLLTMNGLKKVTYDNTTDANEAFRDIKVNLEEKGIELENRDEVGRADYREMCHRPKAEVCLS</sequence>
<evidence type="ECO:0000313" key="2">
    <source>
        <dbReference type="EMBL" id="CAD2219215.1"/>
    </source>
</evidence>
<name>A0A7G2CIM0_9TRYP</name>
<protein>
    <recommendedName>
        <fullName evidence="4">Leucine Rich repeat</fullName>
    </recommendedName>
</protein>